<dbReference type="Pfam" id="PF19347">
    <property type="entry name" value="DUF5925"/>
    <property type="match status" value="1"/>
</dbReference>
<reference evidence="4" key="1">
    <citation type="submission" date="2023-02" db="EMBL/GenBank/DDBJ databases">
        <title>Actinomadura rubrobrunea NBRC 14622.</title>
        <authorList>
            <person name="Ichikawa N."/>
            <person name="Sato H."/>
            <person name="Tonouchi N."/>
        </authorList>
    </citation>
    <scope>NUCLEOTIDE SEQUENCE</scope>
    <source>
        <strain evidence="4">NBRC 14622</strain>
    </source>
</reference>
<proteinExistence type="inferred from homology"/>
<name>A0A9W6UU47_9ACTN</name>
<dbReference type="Pfam" id="PF00004">
    <property type="entry name" value="AAA"/>
    <property type="match status" value="1"/>
</dbReference>
<evidence type="ECO:0000313" key="4">
    <source>
        <dbReference type="EMBL" id="GLW63484.1"/>
    </source>
</evidence>
<sequence length="404" mass="43930">MIEGMSASQETPREVVRLPKPRSSGPASEAVSRGDFGLPVVFNLDETNRPGDVLEVMSLRPFASGEHPWARSTRLDRVRADAPLRPPSARLVRVAREKERESVLAEGDGYSLLTVRWSSGAAYVEVSAVSEELADAVMDDCVRDAVEPAKPDESAVPMGFWHLGGHGPLRTERKIAADAWADIRGNYTARVARELDRVMRLTGDEVNGRILLLHGPPGTGKTTALRALARAWSPWCQSDCVLDPESLFGTPSYLMRVTIGAEDDDEDEDEQAERKRWRLLILEDCDELIRGEAKQSAGQGLSRLLNLTDGMLGQGRNVLLAITTNEDIAQLHPAVVRPGRCLAQIEVGPLTRQEALAWLGDDAPPDVVIPPEGATLAELAALRRGERRPGDGVVSPGSGTGFYL</sequence>
<evidence type="ECO:0000259" key="3">
    <source>
        <dbReference type="SMART" id="SM00382"/>
    </source>
</evidence>
<dbReference type="InterPro" id="IPR050747">
    <property type="entry name" value="Mitochondrial_chaperone_BCS1"/>
</dbReference>
<dbReference type="GO" id="GO:0016887">
    <property type="term" value="F:ATP hydrolysis activity"/>
    <property type="evidence" value="ECO:0007669"/>
    <property type="project" value="InterPro"/>
</dbReference>
<feature type="domain" description="AAA+ ATPase" evidence="3">
    <location>
        <begin position="207"/>
        <end position="351"/>
    </location>
</feature>
<comment type="caution">
    <text evidence="4">The sequence shown here is derived from an EMBL/GenBank/DDBJ whole genome shotgun (WGS) entry which is preliminary data.</text>
</comment>
<keyword evidence="5" id="KW-1185">Reference proteome</keyword>
<dbReference type="InterPro" id="IPR045969">
    <property type="entry name" value="DUF5925"/>
</dbReference>
<dbReference type="Gene3D" id="3.40.50.300">
    <property type="entry name" value="P-loop containing nucleotide triphosphate hydrolases"/>
    <property type="match status" value="1"/>
</dbReference>
<dbReference type="SUPFAM" id="SSF52540">
    <property type="entry name" value="P-loop containing nucleoside triphosphate hydrolases"/>
    <property type="match status" value="1"/>
</dbReference>
<comment type="similarity">
    <text evidence="1">Belongs to the AAA ATPase family. BCS1 subfamily.</text>
</comment>
<dbReference type="Proteomes" id="UP001165124">
    <property type="component" value="Unassembled WGS sequence"/>
</dbReference>
<dbReference type="InterPro" id="IPR003959">
    <property type="entry name" value="ATPase_AAA_core"/>
</dbReference>
<evidence type="ECO:0000313" key="5">
    <source>
        <dbReference type="Proteomes" id="UP001165124"/>
    </source>
</evidence>
<feature type="region of interest" description="Disordered" evidence="2">
    <location>
        <begin position="1"/>
        <end position="31"/>
    </location>
</feature>
<dbReference type="EMBL" id="BSRZ01000003">
    <property type="protein sequence ID" value="GLW63484.1"/>
    <property type="molecule type" value="Genomic_DNA"/>
</dbReference>
<dbReference type="AlphaFoldDB" id="A0A9W6UU47"/>
<evidence type="ECO:0000256" key="2">
    <source>
        <dbReference type="SAM" id="MobiDB-lite"/>
    </source>
</evidence>
<dbReference type="InterPro" id="IPR003593">
    <property type="entry name" value="AAA+_ATPase"/>
</dbReference>
<dbReference type="CDD" id="cd00009">
    <property type="entry name" value="AAA"/>
    <property type="match status" value="1"/>
</dbReference>
<dbReference type="SMART" id="SM00382">
    <property type="entry name" value="AAA"/>
    <property type="match status" value="1"/>
</dbReference>
<dbReference type="InterPro" id="IPR027417">
    <property type="entry name" value="P-loop_NTPase"/>
</dbReference>
<feature type="compositionally biased region" description="Polar residues" evidence="2">
    <location>
        <begin position="1"/>
        <end position="10"/>
    </location>
</feature>
<evidence type="ECO:0000256" key="1">
    <source>
        <dbReference type="ARBA" id="ARBA00007448"/>
    </source>
</evidence>
<dbReference type="GO" id="GO:0005524">
    <property type="term" value="F:ATP binding"/>
    <property type="evidence" value="ECO:0007669"/>
    <property type="project" value="InterPro"/>
</dbReference>
<organism evidence="4 5">
    <name type="scientific">Actinomadura rubrobrunea</name>
    <dbReference type="NCBI Taxonomy" id="115335"/>
    <lineage>
        <taxon>Bacteria</taxon>
        <taxon>Bacillati</taxon>
        <taxon>Actinomycetota</taxon>
        <taxon>Actinomycetes</taxon>
        <taxon>Streptosporangiales</taxon>
        <taxon>Thermomonosporaceae</taxon>
        <taxon>Actinomadura</taxon>
    </lineage>
</organism>
<protein>
    <recommendedName>
        <fullName evidence="3">AAA+ ATPase domain-containing protein</fullName>
    </recommendedName>
</protein>
<gene>
    <name evidence="4" type="ORF">Arub01_17280</name>
</gene>
<dbReference type="PANTHER" id="PTHR23070">
    <property type="entry name" value="BCS1 AAA-TYPE ATPASE"/>
    <property type="match status" value="1"/>
</dbReference>
<accession>A0A9W6UU47</accession>